<keyword evidence="13" id="KW-1185">Reference proteome</keyword>
<evidence type="ECO:0000256" key="11">
    <source>
        <dbReference type="SAM" id="MobiDB-lite"/>
    </source>
</evidence>
<gene>
    <name evidence="12" type="ORF">IFM89_030074</name>
</gene>
<comment type="subcellular location">
    <subcellularLocation>
        <location evidence="2 10">Cytoplasm</location>
        <location evidence="2 10">Cytoskeleton</location>
    </subcellularLocation>
    <subcellularLocation>
        <location evidence="1">Nucleus</location>
    </subcellularLocation>
</comment>
<accession>A0A835IQE4</accession>
<keyword evidence="3" id="KW-0813">Transport</keyword>
<evidence type="ECO:0000256" key="5">
    <source>
        <dbReference type="ARBA" id="ARBA00022701"/>
    </source>
</evidence>
<reference evidence="12 13" key="1">
    <citation type="submission" date="2020-10" db="EMBL/GenBank/DDBJ databases">
        <title>The Coptis chinensis genome and diversification of protoberbering-type alkaloids.</title>
        <authorList>
            <person name="Wang B."/>
            <person name="Shu S."/>
            <person name="Song C."/>
            <person name="Liu Y."/>
        </authorList>
    </citation>
    <scope>NUCLEOTIDE SEQUENCE [LARGE SCALE GENOMIC DNA]</scope>
    <source>
        <strain evidence="12">HL-2020</strain>
        <tissue evidence="12">Leaf</tissue>
    </source>
</reference>
<evidence type="ECO:0000256" key="9">
    <source>
        <dbReference type="ARBA" id="ARBA00023242"/>
    </source>
</evidence>
<protein>
    <recommendedName>
        <fullName evidence="10">Dynein light chain</fullName>
    </recommendedName>
</protein>
<dbReference type="FunFam" id="3.30.740.10:FF:000005">
    <property type="entry name" value="Dynein light chain"/>
    <property type="match status" value="1"/>
</dbReference>
<dbReference type="PANTHER" id="PTHR11886:SF35">
    <property type="entry name" value="DYNEIN LIGHT CHAIN"/>
    <property type="match status" value="1"/>
</dbReference>
<dbReference type="GO" id="GO:0005868">
    <property type="term" value="C:cytoplasmic dynein complex"/>
    <property type="evidence" value="ECO:0007669"/>
    <property type="project" value="TreeGrafter"/>
</dbReference>
<dbReference type="GO" id="GO:0005634">
    <property type="term" value="C:nucleus"/>
    <property type="evidence" value="ECO:0007669"/>
    <property type="project" value="UniProtKB-SubCell"/>
</dbReference>
<dbReference type="GO" id="GO:0051028">
    <property type="term" value="P:mRNA transport"/>
    <property type="evidence" value="ECO:0007669"/>
    <property type="project" value="UniProtKB-KW"/>
</dbReference>
<dbReference type="SUPFAM" id="SSF54648">
    <property type="entry name" value="DLC"/>
    <property type="match status" value="1"/>
</dbReference>
<comment type="caution">
    <text evidence="12">The sequence shown here is derived from an EMBL/GenBank/DDBJ whole genome shotgun (WGS) entry which is preliminary data.</text>
</comment>
<dbReference type="Proteomes" id="UP000631114">
    <property type="component" value="Unassembled WGS sequence"/>
</dbReference>
<evidence type="ECO:0000256" key="3">
    <source>
        <dbReference type="ARBA" id="ARBA00022448"/>
    </source>
</evidence>
<dbReference type="PANTHER" id="PTHR11886">
    <property type="entry name" value="DYNEIN LIGHT CHAIN"/>
    <property type="match status" value="1"/>
</dbReference>
<evidence type="ECO:0000256" key="2">
    <source>
        <dbReference type="ARBA" id="ARBA00004245"/>
    </source>
</evidence>
<keyword evidence="4 10" id="KW-0963">Cytoplasm</keyword>
<keyword evidence="5 10" id="KW-0493">Microtubule</keyword>
<feature type="region of interest" description="Disordered" evidence="11">
    <location>
        <begin position="1"/>
        <end position="39"/>
    </location>
</feature>
<evidence type="ECO:0000313" key="12">
    <source>
        <dbReference type="EMBL" id="KAF9622216.1"/>
    </source>
</evidence>
<dbReference type="GO" id="GO:0007017">
    <property type="term" value="P:microtubule-based process"/>
    <property type="evidence" value="ECO:0007669"/>
    <property type="project" value="InterPro"/>
</dbReference>
<evidence type="ECO:0000256" key="8">
    <source>
        <dbReference type="ARBA" id="ARBA00023212"/>
    </source>
</evidence>
<keyword evidence="10" id="KW-0505">Motor protein</keyword>
<evidence type="ECO:0000313" key="13">
    <source>
        <dbReference type="Proteomes" id="UP000631114"/>
    </source>
</evidence>
<dbReference type="GO" id="GO:0015031">
    <property type="term" value="P:protein transport"/>
    <property type="evidence" value="ECO:0007669"/>
    <property type="project" value="UniProtKB-KW"/>
</dbReference>
<dbReference type="OrthoDB" id="10033309at2759"/>
<keyword evidence="10" id="KW-0243">Dynein</keyword>
<dbReference type="InterPro" id="IPR001372">
    <property type="entry name" value="Dynein_light_chain_typ-1/2"/>
</dbReference>
<comment type="similarity">
    <text evidence="10">Belongs to the dynein light chain family.</text>
</comment>
<dbReference type="SMART" id="SM01375">
    <property type="entry name" value="Dynein_light"/>
    <property type="match status" value="1"/>
</dbReference>
<dbReference type="AlphaFoldDB" id="A0A835IQE4"/>
<dbReference type="Pfam" id="PF01221">
    <property type="entry name" value="Dynein_light"/>
    <property type="match status" value="1"/>
</dbReference>
<keyword evidence="7" id="KW-0653">Protein transport</keyword>
<evidence type="ECO:0000256" key="4">
    <source>
        <dbReference type="ARBA" id="ARBA00022490"/>
    </source>
</evidence>
<evidence type="ECO:0000256" key="1">
    <source>
        <dbReference type="ARBA" id="ARBA00004123"/>
    </source>
</evidence>
<keyword evidence="9" id="KW-0539">Nucleus</keyword>
<dbReference type="GO" id="GO:0005874">
    <property type="term" value="C:microtubule"/>
    <property type="evidence" value="ECO:0007669"/>
    <property type="project" value="UniProtKB-KW"/>
</dbReference>
<keyword evidence="6" id="KW-0509">mRNA transport</keyword>
<dbReference type="GO" id="GO:0045505">
    <property type="term" value="F:dynein intermediate chain binding"/>
    <property type="evidence" value="ECO:0007669"/>
    <property type="project" value="TreeGrafter"/>
</dbReference>
<keyword evidence="8 10" id="KW-0206">Cytoskeleton</keyword>
<proteinExistence type="inferred from homology"/>
<sequence length="104" mass="11097">MADPQTKRSIGGGASLAKLSSGDDKRSSSSSSSSSSAKKVIIKSADMNEDMQKEAIDIAISAFEKHSVEKEIAEQIKKDFDKKHGPTWHCIVGRNFVIGMGLGA</sequence>
<name>A0A835IQE4_9MAGN</name>
<organism evidence="12 13">
    <name type="scientific">Coptis chinensis</name>
    <dbReference type="NCBI Taxonomy" id="261450"/>
    <lineage>
        <taxon>Eukaryota</taxon>
        <taxon>Viridiplantae</taxon>
        <taxon>Streptophyta</taxon>
        <taxon>Embryophyta</taxon>
        <taxon>Tracheophyta</taxon>
        <taxon>Spermatophyta</taxon>
        <taxon>Magnoliopsida</taxon>
        <taxon>Ranunculales</taxon>
        <taxon>Ranunculaceae</taxon>
        <taxon>Coptidoideae</taxon>
        <taxon>Coptis</taxon>
    </lineage>
</organism>
<dbReference type="EMBL" id="JADFTS010000002">
    <property type="protein sequence ID" value="KAF9622216.1"/>
    <property type="molecule type" value="Genomic_DNA"/>
</dbReference>
<evidence type="ECO:0000256" key="10">
    <source>
        <dbReference type="RuleBase" id="RU365010"/>
    </source>
</evidence>
<evidence type="ECO:0000256" key="6">
    <source>
        <dbReference type="ARBA" id="ARBA00022816"/>
    </source>
</evidence>
<evidence type="ECO:0000256" key="7">
    <source>
        <dbReference type="ARBA" id="ARBA00022927"/>
    </source>
</evidence>
<dbReference type="InterPro" id="IPR037177">
    <property type="entry name" value="DLC_sf"/>
</dbReference>
<dbReference type="Gene3D" id="3.30.740.10">
    <property type="entry name" value="Protein Inhibitor Of Neuronal Nitric Oxide Synthase"/>
    <property type="match status" value="1"/>
</dbReference>